<dbReference type="SUPFAM" id="SSF46785">
    <property type="entry name" value="Winged helix' DNA-binding domain"/>
    <property type="match status" value="1"/>
</dbReference>
<dbReference type="Gene3D" id="3.40.190.290">
    <property type="match status" value="1"/>
</dbReference>
<organism evidence="6 7">
    <name type="scientific">Jiella flava</name>
    <dbReference type="NCBI Taxonomy" id="2816857"/>
    <lineage>
        <taxon>Bacteria</taxon>
        <taxon>Pseudomonadati</taxon>
        <taxon>Pseudomonadota</taxon>
        <taxon>Alphaproteobacteria</taxon>
        <taxon>Hyphomicrobiales</taxon>
        <taxon>Aurantimonadaceae</taxon>
        <taxon>Jiella</taxon>
    </lineage>
</organism>
<evidence type="ECO:0000313" key="7">
    <source>
        <dbReference type="Proteomes" id="UP000664122"/>
    </source>
</evidence>
<protein>
    <submittedName>
        <fullName evidence="6">LysR family transcriptional regulator</fullName>
    </submittedName>
</protein>
<accession>A0A939JUW9</accession>
<dbReference type="GO" id="GO:0003700">
    <property type="term" value="F:DNA-binding transcription factor activity"/>
    <property type="evidence" value="ECO:0007669"/>
    <property type="project" value="InterPro"/>
</dbReference>
<dbReference type="InterPro" id="IPR058163">
    <property type="entry name" value="LysR-type_TF_proteobact-type"/>
</dbReference>
<dbReference type="InterPro" id="IPR036388">
    <property type="entry name" value="WH-like_DNA-bd_sf"/>
</dbReference>
<gene>
    <name evidence="6" type="ORF">J1C48_13455</name>
</gene>
<dbReference type="Proteomes" id="UP000664122">
    <property type="component" value="Unassembled WGS sequence"/>
</dbReference>
<proteinExistence type="inferred from homology"/>
<dbReference type="GO" id="GO:0006351">
    <property type="term" value="P:DNA-templated transcription"/>
    <property type="evidence" value="ECO:0007669"/>
    <property type="project" value="TreeGrafter"/>
</dbReference>
<keyword evidence="2" id="KW-0805">Transcription regulation</keyword>
<name>A0A939JUW9_9HYPH</name>
<keyword evidence="3" id="KW-0238">DNA-binding</keyword>
<dbReference type="Pfam" id="PF00126">
    <property type="entry name" value="HTH_1"/>
    <property type="match status" value="1"/>
</dbReference>
<comment type="caution">
    <text evidence="6">The sequence shown here is derived from an EMBL/GenBank/DDBJ whole genome shotgun (WGS) entry which is preliminary data.</text>
</comment>
<dbReference type="EMBL" id="JAFMPP010000011">
    <property type="protein sequence ID" value="MBO0663590.1"/>
    <property type="molecule type" value="Genomic_DNA"/>
</dbReference>
<dbReference type="FunFam" id="1.10.10.10:FF:000001">
    <property type="entry name" value="LysR family transcriptional regulator"/>
    <property type="match status" value="1"/>
</dbReference>
<dbReference type="SUPFAM" id="SSF53850">
    <property type="entry name" value="Periplasmic binding protein-like II"/>
    <property type="match status" value="1"/>
</dbReference>
<evidence type="ECO:0000259" key="5">
    <source>
        <dbReference type="PROSITE" id="PS50931"/>
    </source>
</evidence>
<dbReference type="PANTHER" id="PTHR30537:SF1">
    <property type="entry name" value="HTH-TYPE TRANSCRIPTIONAL REGULATOR PGRR"/>
    <property type="match status" value="1"/>
</dbReference>
<dbReference type="AlphaFoldDB" id="A0A939JUW9"/>
<dbReference type="InterPro" id="IPR005119">
    <property type="entry name" value="LysR_subst-bd"/>
</dbReference>
<evidence type="ECO:0000256" key="1">
    <source>
        <dbReference type="ARBA" id="ARBA00009437"/>
    </source>
</evidence>
<feature type="domain" description="HTH lysR-type" evidence="5">
    <location>
        <begin position="1"/>
        <end position="61"/>
    </location>
</feature>
<dbReference type="InterPro" id="IPR000847">
    <property type="entry name" value="LysR_HTH_N"/>
</dbReference>
<evidence type="ECO:0000256" key="3">
    <source>
        <dbReference type="ARBA" id="ARBA00023125"/>
    </source>
</evidence>
<dbReference type="Pfam" id="PF03466">
    <property type="entry name" value="LysR_substrate"/>
    <property type="match status" value="1"/>
</dbReference>
<keyword evidence="4" id="KW-0804">Transcription</keyword>
<dbReference type="RefSeq" id="WP_207258408.1">
    <property type="nucleotide sequence ID" value="NZ_JAFMPP010000011.1"/>
</dbReference>
<dbReference type="GO" id="GO:0043565">
    <property type="term" value="F:sequence-specific DNA binding"/>
    <property type="evidence" value="ECO:0007669"/>
    <property type="project" value="TreeGrafter"/>
</dbReference>
<evidence type="ECO:0000256" key="4">
    <source>
        <dbReference type="ARBA" id="ARBA00023163"/>
    </source>
</evidence>
<dbReference type="Gene3D" id="1.10.10.10">
    <property type="entry name" value="Winged helix-like DNA-binding domain superfamily/Winged helix DNA-binding domain"/>
    <property type="match status" value="1"/>
</dbReference>
<keyword evidence="7" id="KW-1185">Reference proteome</keyword>
<dbReference type="PANTHER" id="PTHR30537">
    <property type="entry name" value="HTH-TYPE TRANSCRIPTIONAL REGULATOR"/>
    <property type="match status" value="1"/>
</dbReference>
<comment type="similarity">
    <text evidence="1">Belongs to the LysR transcriptional regulatory family.</text>
</comment>
<evidence type="ECO:0000313" key="6">
    <source>
        <dbReference type="EMBL" id="MBO0663590.1"/>
    </source>
</evidence>
<dbReference type="PROSITE" id="PS50931">
    <property type="entry name" value="HTH_LYSR"/>
    <property type="match status" value="1"/>
</dbReference>
<evidence type="ECO:0000256" key="2">
    <source>
        <dbReference type="ARBA" id="ARBA00023015"/>
    </source>
</evidence>
<sequence>MDRALLPSLSLFSTVARLRSFRAASRETGLSPSAVSHAVASLEASLGVRLLHRTTRSVSPTPDGEALLERLAPALAEISEAVLAAGAASGEPAGTLKVNLSRAAYEIVILPRLASFCAAHPHVTLDLTLDDGLADVASRGFDAGIRLQESIERDMICVPAGPPLSLAVVASPSYLAKAGRPQRPADLDSYAGIVRRFDTGPIYRWEFAVGGRTQIALPRPAVIVNDTQAAVMAALQGLGVTIAFFPQVAPWIAEGRLVRLLTEHSPDFEGFGIYYPSRRQMRPPLRAFIDHFRSSGASDTVGDRHGGDRLKIEFGVI</sequence>
<dbReference type="InterPro" id="IPR036390">
    <property type="entry name" value="WH_DNA-bd_sf"/>
</dbReference>
<reference evidence="6" key="1">
    <citation type="submission" date="2021-03" db="EMBL/GenBank/DDBJ databases">
        <title>Whole genome sequence of Jiella sp. CQZ9-1.</title>
        <authorList>
            <person name="Tuo L."/>
        </authorList>
    </citation>
    <scope>NUCLEOTIDE SEQUENCE</scope>
    <source>
        <strain evidence="6">CQZ9-1</strain>
    </source>
</reference>